<dbReference type="RefSeq" id="WP_343827052.1">
    <property type="nucleotide sequence ID" value="NZ_BAAACI010000007.1"/>
</dbReference>
<dbReference type="EMBL" id="BAAACI010000007">
    <property type="protein sequence ID" value="GAA0775674.1"/>
    <property type="molecule type" value="Genomic_DNA"/>
</dbReference>
<evidence type="ECO:0000313" key="3">
    <source>
        <dbReference type="Proteomes" id="UP001501047"/>
    </source>
</evidence>
<organism evidence="2 3">
    <name type="scientific">Clostridium subterminale</name>
    <dbReference type="NCBI Taxonomy" id="1550"/>
    <lineage>
        <taxon>Bacteria</taxon>
        <taxon>Bacillati</taxon>
        <taxon>Bacillota</taxon>
        <taxon>Clostridia</taxon>
        <taxon>Eubacteriales</taxon>
        <taxon>Clostridiaceae</taxon>
        <taxon>Clostridium</taxon>
    </lineage>
</organism>
<evidence type="ECO:0000313" key="2">
    <source>
        <dbReference type="EMBL" id="GAA0775674.1"/>
    </source>
</evidence>
<dbReference type="PANTHER" id="PTHR30217:SF10">
    <property type="entry name" value="23S RRNA 5-HYDROXYCYTIDINE C2501 SYNTHASE"/>
    <property type="match status" value="1"/>
</dbReference>
<sequence>MDKIELLAPGGSKESIYAAVQGGADAIYMGGSKFSARAYANNFNEEELIEVVNYCHLYNVKVYIAFNTVIKEEELDEALEYGKFLYEIGVDAIITQDMGLFKIIKEAIPDFEIHASTQMTIHNGEGALFLKNEGFQRIVLSRELSLDEIRYISKDLDIETEIFVHGALCISYSGQCLMSSVIGGRSGNRGRCAQPCRLPYTIISKSRGESREGYLLSPKDTCTIEEIKSLVESGTSSLKIEGRMKKPEYVSGVVTTYREAIDSVYDNKKFEIAPKKGMLNQLFNREGFSKAYLRGNIGRDMMAYNCPKNTGVFLGTIEKDLTIKLQKDIRAQDGVRTDNSGFTITNIIKGKEKVKEAYKGEKVKLIPTKYKAGDKVYVTSDTELLTRLQKNYEDIYGVKLPLTIKVRFVQGERFYLSTIYHGKEFEAYGENVEIASNKPMDKESVIKNLNKLGDTPFKLESVEFENFEEGFLRVSSINSVRRDLIEEIINYVKTRDKRNIEEETYREFKDENLYKDIREDKNRFNDEYLICVKTMEQLKGVLKFVEENLDRTPAIAIDLFKKGEALNLEEVDYENLYIVVPNIIKSEFNLVIQAIEKNISKIKGLITANLGIINVFKDRLNIIGDYKLNILNSESYDFYSGFTDISALSVELNSKEMFSLAKNIKMPVQVVVYGKYELMVSEYCVIGSTFGDKSSTSNCNFRCDEDRFVLRDRMNEEFLVTTDKYCRSHIYNTVPVNLVPFIRELKKNNINNYRVDFIDEDYDQVLKVMKYIFKDEDVDLGKTTKGHYKRGIE</sequence>
<accession>A0ABP3W2E9</accession>
<reference evidence="3" key="1">
    <citation type="journal article" date="2019" name="Int. J. Syst. Evol. Microbiol.">
        <title>The Global Catalogue of Microorganisms (GCM) 10K type strain sequencing project: providing services to taxonomists for standard genome sequencing and annotation.</title>
        <authorList>
            <consortium name="The Broad Institute Genomics Platform"/>
            <consortium name="The Broad Institute Genome Sequencing Center for Infectious Disease"/>
            <person name="Wu L."/>
            <person name="Ma J."/>
        </authorList>
    </citation>
    <scope>NUCLEOTIDE SEQUENCE [LARGE SCALE GENOMIC DNA]</scope>
    <source>
        <strain evidence="3">JCM 1417</strain>
    </source>
</reference>
<comment type="caution">
    <text evidence="2">The sequence shown here is derived from an EMBL/GenBank/DDBJ whole genome shotgun (WGS) entry which is preliminary data.</text>
</comment>
<dbReference type="Pfam" id="PF12392">
    <property type="entry name" value="DUF3656"/>
    <property type="match status" value="1"/>
</dbReference>
<evidence type="ECO:0000259" key="1">
    <source>
        <dbReference type="Pfam" id="PF12392"/>
    </source>
</evidence>
<gene>
    <name evidence="2" type="ORF">GCM10008908_27630</name>
</gene>
<dbReference type="InterPro" id="IPR051454">
    <property type="entry name" value="RNA/ubiquinone_mod_enzymes"/>
</dbReference>
<feature type="domain" description="Peptidase U32 collagenase" evidence="1">
    <location>
        <begin position="376"/>
        <end position="489"/>
    </location>
</feature>
<proteinExistence type="predicted"/>
<keyword evidence="3" id="KW-1185">Reference proteome</keyword>
<protein>
    <submittedName>
        <fullName evidence="2">U32 family peptidase</fullName>
    </submittedName>
</protein>
<dbReference type="InterPro" id="IPR001539">
    <property type="entry name" value="Peptidase_U32"/>
</dbReference>
<dbReference type="Proteomes" id="UP001501047">
    <property type="component" value="Unassembled WGS sequence"/>
</dbReference>
<dbReference type="Pfam" id="PF01136">
    <property type="entry name" value="Peptidase_U32"/>
    <property type="match status" value="2"/>
</dbReference>
<dbReference type="InterPro" id="IPR020988">
    <property type="entry name" value="Pept_U32_collagenase"/>
</dbReference>
<dbReference type="PANTHER" id="PTHR30217">
    <property type="entry name" value="PEPTIDASE U32 FAMILY"/>
    <property type="match status" value="1"/>
</dbReference>
<name>A0ABP3W2E9_CLOSU</name>
<dbReference type="PROSITE" id="PS01276">
    <property type="entry name" value="PEPTIDASE_U32"/>
    <property type="match status" value="1"/>
</dbReference>